<dbReference type="KEGG" id="rtu:PR017_19085"/>
<geneLocation type="plasmid" evidence="7 8">
    <name>pRt1078</name>
</geneLocation>
<dbReference type="SUPFAM" id="SSF46689">
    <property type="entry name" value="Homeodomain-like"/>
    <property type="match status" value="1"/>
</dbReference>
<gene>
    <name evidence="7" type="ORF">PR017_19085</name>
</gene>
<feature type="domain" description="HTH tetR-type" evidence="6">
    <location>
        <begin position="30"/>
        <end position="90"/>
    </location>
</feature>
<feature type="DNA-binding region" description="H-T-H motif" evidence="4">
    <location>
        <begin position="53"/>
        <end position="72"/>
    </location>
</feature>
<reference evidence="8" key="2">
    <citation type="journal article" date="2023" name="MicrobiologyOpen">
        <title>Genomics of the tumorigenes clade of the family Rhizobiaceae and description of Rhizobium rhododendri sp. nov.</title>
        <authorList>
            <person name="Kuzmanovic N."/>
            <person name="diCenzo G.C."/>
            <person name="Bunk B."/>
            <person name="Sproeer C."/>
            <person name="Fruehling A."/>
            <person name="Neumann-Schaal M."/>
            <person name="Overmann J."/>
            <person name="Smalla K."/>
        </authorList>
    </citation>
    <scope>NUCLEOTIDE SEQUENCE [LARGE SCALE GENOMIC DNA]</scope>
    <source>
        <strain evidence="8">1078</strain>
        <plasmid evidence="8">pRt1078</plasmid>
    </source>
</reference>
<evidence type="ECO:0000313" key="7">
    <source>
        <dbReference type="EMBL" id="WFR97994.1"/>
    </source>
</evidence>
<keyword evidence="8" id="KW-1185">Reference proteome</keyword>
<sequence length="217" mass="23929">MKITVNSGNDAKSSQASPRSRGRPAKGNEANLTAEIVAAAQVLFLDRGYEGTSTDDIAALAKCSKRTLYTRFATKADLFEAVIIDFTKQRRPPAELSRLGGKTLSEELHTVAEKLVDAFLDTQVLALYFLVHREARKFPELMRIAEAAGRKHSRDRLSSLLYNGGVEDAVFLADQFYYLIQGPMIQDTLGGRPPNRDAAIARARKSVDFFLRGCGFA</sequence>
<keyword evidence="7" id="KW-0614">Plasmid</keyword>
<proteinExistence type="predicted"/>
<keyword evidence="1" id="KW-0805">Transcription regulation</keyword>
<dbReference type="PANTHER" id="PTHR30055">
    <property type="entry name" value="HTH-TYPE TRANSCRIPTIONAL REGULATOR RUTR"/>
    <property type="match status" value="1"/>
</dbReference>
<dbReference type="Gene3D" id="1.10.10.60">
    <property type="entry name" value="Homeodomain-like"/>
    <property type="match status" value="1"/>
</dbReference>
<dbReference type="AlphaFoldDB" id="A0AAF1K9G7"/>
<evidence type="ECO:0000256" key="3">
    <source>
        <dbReference type="ARBA" id="ARBA00023163"/>
    </source>
</evidence>
<keyword evidence="3" id="KW-0804">Transcription</keyword>
<dbReference type="InterPro" id="IPR039536">
    <property type="entry name" value="TetR_C_Proteobacteria"/>
</dbReference>
<dbReference type="InterPro" id="IPR001647">
    <property type="entry name" value="HTH_TetR"/>
</dbReference>
<dbReference type="InterPro" id="IPR050109">
    <property type="entry name" value="HTH-type_TetR-like_transc_reg"/>
</dbReference>
<dbReference type="Pfam" id="PF14246">
    <property type="entry name" value="TetR_C_7"/>
    <property type="match status" value="1"/>
</dbReference>
<keyword evidence="2 4" id="KW-0238">DNA-binding</keyword>
<dbReference type="PROSITE" id="PS50977">
    <property type="entry name" value="HTH_TETR_2"/>
    <property type="match status" value="1"/>
</dbReference>
<dbReference type="Proteomes" id="UP000249499">
    <property type="component" value="Plasmid pRt1078"/>
</dbReference>
<feature type="compositionally biased region" description="Polar residues" evidence="5">
    <location>
        <begin position="1"/>
        <end position="18"/>
    </location>
</feature>
<reference evidence="7 8" key="1">
    <citation type="journal article" date="2018" name="Sci. Rep.">
        <title>Rhizobium tumorigenes sp. nov., a novel plant tumorigenic bacterium isolated from cane gall tumors on thornless blackberry.</title>
        <authorList>
            <person name="Kuzmanovi N."/>
            <person name="Smalla K."/>
            <person name="Gronow S."/>
            <person name="PuBawska J."/>
        </authorList>
    </citation>
    <scope>NUCLEOTIDE SEQUENCE [LARGE SCALE GENOMIC DNA]</scope>
    <source>
        <strain evidence="7 8">1078</strain>
    </source>
</reference>
<dbReference type="GO" id="GO:0003700">
    <property type="term" value="F:DNA-binding transcription factor activity"/>
    <property type="evidence" value="ECO:0007669"/>
    <property type="project" value="TreeGrafter"/>
</dbReference>
<dbReference type="RefSeq" id="WP_111220926.1">
    <property type="nucleotide sequence ID" value="NZ_CP117256.1"/>
</dbReference>
<feature type="region of interest" description="Disordered" evidence="5">
    <location>
        <begin position="1"/>
        <end position="28"/>
    </location>
</feature>
<evidence type="ECO:0000256" key="5">
    <source>
        <dbReference type="SAM" id="MobiDB-lite"/>
    </source>
</evidence>
<dbReference type="PRINTS" id="PR00455">
    <property type="entry name" value="HTHTETR"/>
</dbReference>
<protein>
    <submittedName>
        <fullName evidence="7">TetR/AcrR family transcriptional regulator</fullName>
    </submittedName>
</protein>
<evidence type="ECO:0000259" key="6">
    <source>
        <dbReference type="PROSITE" id="PS50977"/>
    </source>
</evidence>
<dbReference type="GO" id="GO:0000976">
    <property type="term" value="F:transcription cis-regulatory region binding"/>
    <property type="evidence" value="ECO:0007669"/>
    <property type="project" value="TreeGrafter"/>
</dbReference>
<evidence type="ECO:0000256" key="1">
    <source>
        <dbReference type="ARBA" id="ARBA00023015"/>
    </source>
</evidence>
<dbReference type="FunFam" id="1.10.10.60:FF:000141">
    <property type="entry name" value="TetR family transcriptional regulator"/>
    <property type="match status" value="1"/>
</dbReference>
<dbReference type="PANTHER" id="PTHR30055:SF146">
    <property type="entry name" value="HTH-TYPE TRANSCRIPTIONAL DUAL REGULATOR CECR"/>
    <property type="match status" value="1"/>
</dbReference>
<dbReference type="Gene3D" id="1.10.357.10">
    <property type="entry name" value="Tetracycline Repressor, domain 2"/>
    <property type="match status" value="1"/>
</dbReference>
<name>A0AAF1K9G7_9HYPH</name>
<evidence type="ECO:0000313" key="8">
    <source>
        <dbReference type="Proteomes" id="UP000249499"/>
    </source>
</evidence>
<dbReference type="EMBL" id="CP117256">
    <property type="protein sequence ID" value="WFR97994.1"/>
    <property type="molecule type" value="Genomic_DNA"/>
</dbReference>
<accession>A0AAF1K9G7</accession>
<evidence type="ECO:0000256" key="4">
    <source>
        <dbReference type="PROSITE-ProRule" id="PRU00335"/>
    </source>
</evidence>
<organism evidence="7 8">
    <name type="scientific">Rhizobium tumorigenes</name>
    <dbReference type="NCBI Taxonomy" id="2041385"/>
    <lineage>
        <taxon>Bacteria</taxon>
        <taxon>Pseudomonadati</taxon>
        <taxon>Pseudomonadota</taxon>
        <taxon>Alphaproteobacteria</taxon>
        <taxon>Hyphomicrobiales</taxon>
        <taxon>Rhizobiaceae</taxon>
        <taxon>Rhizobium/Agrobacterium group</taxon>
        <taxon>Rhizobium</taxon>
    </lineage>
</organism>
<dbReference type="Pfam" id="PF00440">
    <property type="entry name" value="TetR_N"/>
    <property type="match status" value="1"/>
</dbReference>
<evidence type="ECO:0000256" key="2">
    <source>
        <dbReference type="ARBA" id="ARBA00023125"/>
    </source>
</evidence>
<dbReference type="InterPro" id="IPR009057">
    <property type="entry name" value="Homeodomain-like_sf"/>
</dbReference>